<proteinExistence type="predicted"/>
<dbReference type="EMBL" id="JAUSQU010000001">
    <property type="protein sequence ID" value="MDP9841116.1"/>
    <property type="molecule type" value="Genomic_DNA"/>
</dbReference>
<dbReference type="SUPFAM" id="SSF54427">
    <property type="entry name" value="NTF2-like"/>
    <property type="match status" value="1"/>
</dbReference>
<protein>
    <submittedName>
        <fullName evidence="1">Uncharacterized protein (TIGR02246 family)</fullName>
    </submittedName>
</protein>
<organism evidence="1 2">
    <name type="scientific">Streptosporangium lutulentum</name>
    <dbReference type="NCBI Taxonomy" id="1461250"/>
    <lineage>
        <taxon>Bacteria</taxon>
        <taxon>Bacillati</taxon>
        <taxon>Actinomycetota</taxon>
        <taxon>Actinomycetes</taxon>
        <taxon>Streptosporangiales</taxon>
        <taxon>Streptosporangiaceae</taxon>
        <taxon>Streptosporangium</taxon>
    </lineage>
</organism>
<dbReference type="RefSeq" id="WP_307554163.1">
    <property type="nucleotide sequence ID" value="NZ_JAUSQU010000001.1"/>
</dbReference>
<name>A0ABT9Q3Y6_9ACTN</name>
<reference evidence="1 2" key="1">
    <citation type="submission" date="2023-07" db="EMBL/GenBank/DDBJ databases">
        <title>Sequencing the genomes of 1000 actinobacteria strains.</title>
        <authorList>
            <person name="Klenk H.-P."/>
        </authorList>
    </citation>
    <scope>NUCLEOTIDE SEQUENCE [LARGE SCALE GENOMIC DNA]</scope>
    <source>
        <strain evidence="1 2">DSM 46740</strain>
    </source>
</reference>
<accession>A0ABT9Q3Y6</accession>
<evidence type="ECO:0000313" key="2">
    <source>
        <dbReference type="Proteomes" id="UP001225356"/>
    </source>
</evidence>
<gene>
    <name evidence="1" type="ORF">J2853_000327</name>
</gene>
<dbReference type="Gene3D" id="3.10.450.50">
    <property type="match status" value="1"/>
</dbReference>
<keyword evidence="2" id="KW-1185">Reference proteome</keyword>
<dbReference type="Proteomes" id="UP001225356">
    <property type="component" value="Unassembled WGS sequence"/>
</dbReference>
<sequence>MATDVLTGVLHRWQRAFNEHHPAEIVSLFSQDALFQGISPRLRRGPREIFDYYDRVTRGTTAQAKVLSAAPLSQVVVHGFAEVTFTAPAGDIHLICLSIVAKQAEGAWLIHQYHAATRN</sequence>
<dbReference type="InterPro" id="IPR032710">
    <property type="entry name" value="NTF2-like_dom_sf"/>
</dbReference>
<evidence type="ECO:0000313" key="1">
    <source>
        <dbReference type="EMBL" id="MDP9841116.1"/>
    </source>
</evidence>
<comment type="caution">
    <text evidence="1">The sequence shown here is derived from an EMBL/GenBank/DDBJ whole genome shotgun (WGS) entry which is preliminary data.</text>
</comment>